<dbReference type="InterPro" id="IPR050109">
    <property type="entry name" value="HTH-type_TetR-like_transc_reg"/>
</dbReference>
<dbReference type="PANTHER" id="PTHR30055">
    <property type="entry name" value="HTH-TYPE TRANSCRIPTIONAL REGULATOR RUTR"/>
    <property type="match status" value="1"/>
</dbReference>
<dbReference type="RefSeq" id="WP_289544127.1">
    <property type="nucleotide sequence ID" value="NZ_JAUDDZ010000002.1"/>
</dbReference>
<accession>A0ABT7V6Z5</accession>
<dbReference type="InterPro" id="IPR001647">
    <property type="entry name" value="HTH_TetR"/>
</dbReference>
<protein>
    <submittedName>
        <fullName evidence="4">TetR/AcrR family transcriptional regulator</fullName>
    </submittedName>
</protein>
<dbReference type="PANTHER" id="PTHR30055:SF226">
    <property type="entry name" value="HTH-TYPE TRANSCRIPTIONAL REGULATOR PKSA"/>
    <property type="match status" value="1"/>
</dbReference>
<dbReference type="InterPro" id="IPR009057">
    <property type="entry name" value="Homeodomain-like_sf"/>
</dbReference>
<name>A0ABT7V6Z5_9ACTN</name>
<keyword evidence="5" id="KW-1185">Reference proteome</keyword>
<reference evidence="5" key="1">
    <citation type="submission" date="2023-06" db="EMBL/GenBank/DDBJ databases">
        <title>Identification and characterization of horizontal gene transfer across gut microbiota members of farm animals based on homology search.</title>
        <authorList>
            <person name="Zeman M."/>
            <person name="Kubasova T."/>
            <person name="Jahodarova E."/>
            <person name="Nykrynova M."/>
            <person name="Rychlik I."/>
        </authorList>
    </citation>
    <scope>NUCLEOTIDE SEQUENCE [LARGE SCALE GENOMIC DNA]</scope>
    <source>
        <strain evidence="5">154_Feed</strain>
    </source>
</reference>
<dbReference type="PROSITE" id="PS50977">
    <property type="entry name" value="HTH_TETR_2"/>
    <property type="match status" value="1"/>
</dbReference>
<dbReference type="SUPFAM" id="SSF46689">
    <property type="entry name" value="Homeodomain-like"/>
    <property type="match status" value="1"/>
</dbReference>
<gene>
    <name evidence="4" type="ORF">QUW28_01960</name>
</gene>
<organism evidence="4 5">
    <name type="scientific">Enorma phocaeensis</name>
    <dbReference type="NCBI Taxonomy" id="1871019"/>
    <lineage>
        <taxon>Bacteria</taxon>
        <taxon>Bacillati</taxon>
        <taxon>Actinomycetota</taxon>
        <taxon>Coriobacteriia</taxon>
        <taxon>Coriobacteriales</taxon>
        <taxon>Coriobacteriaceae</taxon>
        <taxon>Enorma</taxon>
    </lineage>
</organism>
<dbReference type="PRINTS" id="PR00455">
    <property type="entry name" value="HTHTETR"/>
</dbReference>
<evidence type="ECO:0000313" key="5">
    <source>
        <dbReference type="Proteomes" id="UP001529421"/>
    </source>
</evidence>
<proteinExistence type="predicted"/>
<dbReference type="Gene3D" id="1.10.357.10">
    <property type="entry name" value="Tetracycline Repressor, domain 2"/>
    <property type="match status" value="1"/>
</dbReference>
<dbReference type="InterPro" id="IPR036271">
    <property type="entry name" value="Tet_transcr_reg_TetR-rel_C_sf"/>
</dbReference>
<sequence length="210" mass="23264">MGRPAGQPRDSKQLICEQALALFAQKGYAATTVKDIAAASGMRDASLYNHFPGKQALFDAVVARQLDRLSAMLRDRSALVHPDDDAHAYLEATGQSLLAVVLASYEPFFNDGQIGCLRQVLEAERHADERIEALYRTIFIERPLEVQRSIFSQLIEAGTFAPCDAELAARQFHGPVYLALAEGTVWPDARAFIARHLASFQDQHRAKEQP</sequence>
<comment type="caution">
    <text evidence="4">The sequence shown here is derived from an EMBL/GenBank/DDBJ whole genome shotgun (WGS) entry which is preliminary data.</text>
</comment>
<feature type="DNA-binding region" description="H-T-H motif" evidence="2">
    <location>
        <begin position="32"/>
        <end position="51"/>
    </location>
</feature>
<dbReference type="Pfam" id="PF00440">
    <property type="entry name" value="TetR_N"/>
    <property type="match status" value="1"/>
</dbReference>
<keyword evidence="1 2" id="KW-0238">DNA-binding</keyword>
<evidence type="ECO:0000259" key="3">
    <source>
        <dbReference type="PROSITE" id="PS50977"/>
    </source>
</evidence>
<evidence type="ECO:0000256" key="1">
    <source>
        <dbReference type="ARBA" id="ARBA00023125"/>
    </source>
</evidence>
<evidence type="ECO:0000313" key="4">
    <source>
        <dbReference type="EMBL" id="MDM8274267.1"/>
    </source>
</evidence>
<dbReference type="EMBL" id="JAUDDZ010000002">
    <property type="protein sequence ID" value="MDM8274267.1"/>
    <property type="molecule type" value="Genomic_DNA"/>
</dbReference>
<dbReference type="SUPFAM" id="SSF48498">
    <property type="entry name" value="Tetracyclin repressor-like, C-terminal domain"/>
    <property type="match status" value="1"/>
</dbReference>
<feature type="domain" description="HTH tetR-type" evidence="3">
    <location>
        <begin position="9"/>
        <end position="69"/>
    </location>
</feature>
<dbReference type="Proteomes" id="UP001529421">
    <property type="component" value="Unassembled WGS sequence"/>
</dbReference>
<evidence type="ECO:0000256" key="2">
    <source>
        <dbReference type="PROSITE-ProRule" id="PRU00335"/>
    </source>
</evidence>